<dbReference type="Gene3D" id="2.30.30.100">
    <property type="match status" value="1"/>
</dbReference>
<evidence type="ECO:0000256" key="6">
    <source>
        <dbReference type="ARBA" id="ARBA00023187"/>
    </source>
</evidence>
<dbReference type="Pfam" id="PF01423">
    <property type="entry name" value="LSM"/>
    <property type="match status" value="1"/>
</dbReference>
<keyword evidence="5 9" id="KW-0507">mRNA processing</keyword>
<dbReference type="Proteomes" id="UP001470230">
    <property type="component" value="Unassembled WGS sequence"/>
</dbReference>
<reference evidence="12 13" key="1">
    <citation type="submission" date="2024-04" db="EMBL/GenBank/DDBJ databases">
        <title>Tritrichomonas musculus Genome.</title>
        <authorList>
            <person name="Alves-Ferreira E."/>
            <person name="Grigg M."/>
            <person name="Lorenzi H."/>
            <person name="Galac M."/>
        </authorList>
    </citation>
    <scope>NUCLEOTIDE SEQUENCE [LARGE SCALE GENOMIC DNA]</scope>
    <source>
        <strain evidence="12 13">EAF2021</strain>
    </source>
</reference>
<gene>
    <name evidence="12" type="ORF">M9Y10_004434</name>
</gene>
<comment type="subcellular location">
    <subcellularLocation>
        <location evidence="2">Cytoplasm</location>
        <location evidence="2">Cytosol</location>
    </subcellularLocation>
    <subcellularLocation>
        <location evidence="1 9">Nucleus</location>
    </subcellularLocation>
</comment>
<evidence type="ECO:0000259" key="11">
    <source>
        <dbReference type="PROSITE" id="PS52002"/>
    </source>
</evidence>
<feature type="domain" description="Sm" evidence="11">
    <location>
        <begin position="32"/>
        <end position="113"/>
    </location>
</feature>
<dbReference type="SUPFAM" id="SSF50182">
    <property type="entry name" value="Sm-like ribonucleoproteins"/>
    <property type="match status" value="1"/>
</dbReference>
<name>A0ABR2JRX8_9EUKA</name>
<protein>
    <recommendedName>
        <fullName evidence="9">Small nuclear ribonucleoprotein Sm D2</fullName>
        <shortName evidence="9">Sm-D2</shortName>
    </recommendedName>
    <alternativeName>
        <fullName evidence="9">snRNP core protein D2</fullName>
    </alternativeName>
</protein>
<evidence type="ECO:0000313" key="12">
    <source>
        <dbReference type="EMBL" id="KAK8881674.1"/>
    </source>
</evidence>
<feature type="compositionally biased region" description="Polar residues" evidence="10">
    <location>
        <begin position="1"/>
        <end position="13"/>
    </location>
</feature>
<keyword evidence="13" id="KW-1185">Reference proteome</keyword>
<dbReference type="PROSITE" id="PS52002">
    <property type="entry name" value="SM"/>
    <property type="match status" value="1"/>
</dbReference>
<evidence type="ECO:0000256" key="4">
    <source>
        <dbReference type="ARBA" id="ARBA00022490"/>
    </source>
</evidence>
<dbReference type="InterPro" id="IPR001163">
    <property type="entry name" value="Sm_dom_euk/arc"/>
</dbReference>
<evidence type="ECO:0000256" key="5">
    <source>
        <dbReference type="ARBA" id="ARBA00022664"/>
    </source>
</evidence>
<dbReference type="InterPro" id="IPR027248">
    <property type="entry name" value="Sm_D2"/>
</dbReference>
<evidence type="ECO:0000313" key="13">
    <source>
        <dbReference type="Proteomes" id="UP001470230"/>
    </source>
</evidence>
<evidence type="ECO:0000256" key="2">
    <source>
        <dbReference type="ARBA" id="ARBA00004514"/>
    </source>
</evidence>
<keyword evidence="8 9" id="KW-0687">Ribonucleoprotein</keyword>
<accession>A0ABR2JRX8</accession>
<comment type="similarity">
    <text evidence="3 9">Belongs to the snRNP core protein family.</text>
</comment>
<keyword evidence="4" id="KW-0963">Cytoplasm</keyword>
<keyword evidence="6 9" id="KW-0508">mRNA splicing</keyword>
<evidence type="ECO:0000256" key="3">
    <source>
        <dbReference type="ARBA" id="ARBA00008146"/>
    </source>
</evidence>
<evidence type="ECO:0000256" key="8">
    <source>
        <dbReference type="ARBA" id="ARBA00023274"/>
    </source>
</evidence>
<sequence length="120" mass="13641">MSSEASNMRNQDPQPEDFMQPSEMTTLKDGPMGPLVDAVNNKQLVLIALRSNRKLLGVPKAVDRHWNMILENCTEFWSPDSKNGKPVQIISRKISRLFLRGDNVICVYPNPKSDLDEDQE</sequence>
<dbReference type="InterPro" id="IPR047575">
    <property type="entry name" value="Sm"/>
</dbReference>
<evidence type="ECO:0000256" key="7">
    <source>
        <dbReference type="ARBA" id="ARBA00023242"/>
    </source>
</evidence>
<proteinExistence type="inferred from homology"/>
<dbReference type="EMBL" id="JAPFFF010000010">
    <property type="protein sequence ID" value="KAK8881674.1"/>
    <property type="molecule type" value="Genomic_DNA"/>
</dbReference>
<organism evidence="12 13">
    <name type="scientific">Tritrichomonas musculus</name>
    <dbReference type="NCBI Taxonomy" id="1915356"/>
    <lineage>
        <taxon>Eukaryota</taxon>
        <taxon>Metamonada</taxon>
        <taxon>Parabasalia</taxon>
        <taxon>Tritrichomonadida</taxon>
        <taxon>Tritrichomonadidae</taxon>
        <taxon>Tritrichomonas</taxon>
    </lineage>
</organism>
<dbReference type="InterPro" id="IPR010920">
    <property type="entry name" value="LSM_dom_sf"/>
</dbReference>
<dbReference type="PANTHER" id="PTHR12777">
    <property type="entry name" value="SMALL NUCLEAR RIBONUCLEOPROTEIN SM D2"/>
    <property type="match status" value="1"/>
</dbReference>
<feature type="region of interest" description="Disordered" evidence="10">
    <location>
        <begin position="1"/>
        <end position="34"/>
    </location>
</feature>
<keyword evidence="7 9" id="KW-0539">Nucleus</keyword>
<comment type="caution">
    <text evidence="12">The sequence shown here is derived from an EMBL/GenBank/DDBJ whole genome shotgun (WGS) entry which is preliminary data.</text>
</comment>
<evidence type="ECO:0000256" key="1">
    <source>
        <dbReference type="ARBA" id="ARBA00004123"/>
    </source>
</evidence>
<evidence type="ECO:0000256" key="9">
    <source>
        <dbReference type="RuleBase" id="RU365051"/>
    </source>
</evidence>
<dbReference type="GO" id="GO:1990904">
    <property type="term" value="C:ribonucleoprotein complex"/>
    <property type="evidence" value="ECO:0007669"/>
    <property type="project" value="UniProtKB-KW"/>
</dbReference>
<dbReference type="SMART" id="SM00651">
    <property type="entry name" value="Sm"/>
    <property type="match status" value="1"/>
</dbReference>
<evidence type="ECO:0000256" key="10">
    <source>
        <dbReference type="SAM" id="MobiDB-lite"/>
    </source>
</evidence>